<comment type="caution">
    <text evidence="1">The sequence shown here is derived from an EMBL/GenBank/DDBJ whole genome shotgun (WGS) entry which is preliminary data.</text>
</comment>
<gene>
    <name evidence="1" type="ORF">GCM10025874_31010</name>
</gene>
<evidence type="ECO:0000313" key="1">
    <source>
        <dbReference type="EMBL" id="GMA29848.1"/>
    </source>
</evidence>
<dbReference type="AlphaFoldDB" id="A0AA37XCH0"/>
<organism evidence="1 2">
    <name type="scientific">Arenivirga flava</name>
    <dbReference type="NCBI Taxonomy" id="1930060"/>
    <lineage>
        <taxon>Bacteria</taxon>
        <taxon>Bacillati</taxon>
        <taxon>Actinomycetota</taxon>
        <taxon>Actinomycetes</taxon>
        <taxon>Micrococcales</taxon>
        <taxon>Microbacteriaceae</taxon>
        <taxon>Arenivirga</taxon>
    </lineage>
</organism>
<sequence length="107" mass="11915">MLHSKVNLPEVTLGDARSDQPIRIHAIDWRLGAETVDKLIEWYKTGEILIDLAEEHGVSKTALADLFRRHDVQLRRRAIDVLTAKNAEALYAAGLSLAALSEKMGLL</sequence>
<reference evidence="1 2" key="1">
    <citation type="journal article" date="2014" name="Int. J. Syst. Evol. Microbiol.">
        <title>Complete genome sequence of Corynebacterium casei LMG S-19264T (=DSM 44701T), isolated from a smear-ripened cheese.</title>
        <authorList>
            <consortium name="US DOE Joint Genome Institute (JGI-PGF)"/>
            <person name="Walter F."/>
            <person name="Albersmeier A."/>
            <person name="Kalinowski J."/>
            <person name="Ruckert C."/>
        </authorList>
    </citation>
    <scope>NUCLEOTIDE SEQUENCE [LARGE SCALE GENOMIC DNA]</scope>
    <source>
        <strain evidence="1 2">NBRC 112289</strain>
    </source>
</reference>
<protein>
    <submittedName>
        <fullName evidence="1">Uncharacterized protein</fullName>
    </submittedName>
</protein>
<dbReference type="Proteomes" id="UP001157160">
    <property type="component" value="Unassembled WGS sequence"/>
</dbReference>
<proteinExistence type="predicted"/>
<evidence type="ECO:0000313" key="2">
    <source>
        <dbReference type="Proteomes" id="UP001157160"/>
    </source>
</evidence>
<dbReference type="EMBL" id="BSUL01000001">
    <property type="protein sequence ID" value="GMA29848.1"/>
    <property type="molecule type" value="Genomic_DNA"/>
</dbReference>
<keyword evidence="2" id="KW-1185">Reference proteome</keyword>
<accession>A0AA37XCH0</accession>
<name>A0AA37XCH0_9MICO</name>